<feature type="non-terminal residue" evidence="2">
    <location>
        <position position="229"/>
    </location>
</feature>
<dbReference type="PANTHER" id="PTHR14255">
    <property type="entry name" value="CEREBLON"/>
    <property type="match status" value="1"/>
</dbReference>
<gene>
    <name evidence="2" type="ORF">B296_00003370</name>
</gene>
<accession>A0A427BBX8</accession>
<evidence type="ECO:0000313" key="2">
    <source>
        <dbReference type="EMBL" id="RRT86002.1"/>
    </source>
</evidence>
<dbReference type="EMBL" id="AMZH03000027">
    <property type="protein sequence ID" value="RRT86002.1"/>
    <property type="molecule type" value="Genomic_DNA"/>
</dbReference>
<dbReference type="Proteomes" id="UP000287651">
    <property type="component" value="Unassembled WGS sequence"/>
</dbReference>
<name>A0A427BBX8_ENSVE</name>
<comment type="similarity">
    <text evidence="1">Belongs to the 4-toluene sulfonate uptake permease (TSUP) (TC 2.A.102) family.</text>
</comment>
<dbReference type="PANTHER" id="PTHR14255:SF1">
    <property type="entry name" value="SULFITE EXPORTER TAUE_SAFE FAMILY PROTEIN 3"/>
    <property type="match status" value="1"/>
</dbReference>
<dbReference type="AlphaFoldDB" id="A0A427BBX8"/>
<dbReference type="GO" id="GO:0031464">
    <property type="term" value="C:Cul4A-RING E3 ubiquitin ligase complex"/>
    <property type="evidence" value="ECO:0007669"/>
    <property type="project" value="TreeGrafter"/>
</dbReference>
<sequence length="229" mass="25837">MRSTNLIEKSFLQVSSATATFAMTFSSSMSVVEYYLLKRFPIPYGNNVLLLSIPTACNANSSGVGVSNMVQSIQHHEYMGFENLCKYEAVLGLINDLCHEFSCATWVGPRAGNGQPEHNPRLRPRLDLLLQRSLESYRDYDRTVHESDHTFGSRDEQWTGIDTTILPRGRILAVDLVLIEDYKTPALQIGHSRARALPIAGDSKERVAISNEDHLFNTLHNERIVESRR</sequence>
<evidence type="ECO:0000256" key="1">
    <source>
        <dbReference type="ARBA" id="ARBA00009142"/>
    </source>
</evidence>
<protein>
    <submittedName>
        <fullName evidence="2">Uncharacterized protein</fullName>
    </submittedName>
</protein>
<evidence type="ECO:0000313" key="3">
    <source>
        <dbReference type="Proteomes" id="UP000287651"/>
    </source>
</evidence>
<reference evidence="2 3" key="1">
    <citation type="journal article" date="2014" name="Agronomy (Basel)">
        <title>A Draft Genome Sequence for Ensete ventricosum, the Drought-Tolerant Tree Against Hunger.</title>
        <authorList>
            <person name="Harrison J."/>
            <person name="Moore K.A."/>
            <person name="Paszkiewicz K."/>
            <person name="Jones T."/>
            <person name="Grant M."/>
            <person name="Ambacheew D."/>
            <person name="Muzemil S."/>
            <person name="Studholme D.J."/>
        </authorList>
    </citation>
    <scope>NUCLEOTIDE SEQUENCE [LARGE SCALE GENOMIC DNA]</scope>
</reference>
<comment type="caution">
    <text evidence="2">The sequence shown here is derived from an EMBL/GenBank/DDBJ whole genome shotgun (WGS) entry which is preliminary data.</text>
</comment>
<proteinExistence type="inferred from homology"/>
<dbReference type="GO" id="GO:0016567">
    <property type="term" value="P:protein ubiquitination"/>
    <property type="evidence" value="ECO:0007669"/>
    <property type="project" value="TreeGrafter"/>
</dbReference>
<organism evidence="2 3">
    <name type="scientific">Ensete ventricosum</name>
    <name type="common">Abyssinian banana</name>
    <name type="synonym">Musa ensete</name>
    <dbReference type="NCBI Taxonomy" id="4639"/>
    <lineage>
        <taxon>Eukaryota</taxon>
        <taxon>Viridiplantae</taxon>
        <taxon>Streptophyta</taxon>
        <taxon>Embryophyta</taxon>
        <taxon>Tracheophyta</taxon>
        <taxon>Spermatophyta</taxon>
        <taxon>Magnoliopsida</taxon>
        <taxon>Liliopsida</taxon>
        <taxon>Zingiberales</taxon>
        <taxon>Musaceae</taxon>
        <taxon>Ensete</taxon>
    </lineage>
</organism>